<dbReference type="Proteomes" id="UP000547674">
    <property type="component" value="Unassembled WGS sequence"/>
</dbReference>
<dbReference type="Gene3D" id="3.40.390.10">
    <property type="entry name" value="Collagenase (Catalytic Domain)"/>
    <property type="match status" value="1"/>
</dbReference>
<evidence type="ECO:0000256" key="1">
    <source>
        <dbReference type="SAM" id="SignalP"/>
    </source>
</evidence>
<feature type="signal peptide" evidence="1">
    <location>
        <begin position="1"/>
        <end position="18"/>
    </location>
</feature>
<dbReference type="AlphaFoldDB" id="A0A7Y2E5Z8"/>
<dbReference type="Pfam" id="PF09471">
    <property type="entry name" value="Peptidase_M64"/>
    <property type="match status" value="1"/>
</dbReference>
<gene>
    <name evidence="2" type="ORF">HKN21_03335</name>
</gene>
<evidence type="ECO:0000313" key="3">
    <source>
        <dbReference type="Proteomes" id="UP000547674"/>
    </source>
</evidence>
<protein>
    <submittedName>
        <fullName evidence="2">Uncharacterized protein</fullName>
    </submittedName>
</protein>
<comment type="caution">
    <text evidence="2">The sequence shown here is derived from an EMBL/GenBank/DDBJ whole genome shotgun (WGS) entry which is preliminary data.</text>
</comment>
<accession>A0A7Y2E5Z8</accession>
<evidence type="ECO:0000313" key="2">
    <source>
        <dbReference type="EMBL" id="NNF05771.1"/>
    </source>
</evidence>
<name>A0A7Y2E5Z8_UNCEI</name>
<sequence>MKKVLFLCACLIALGGMTCTKSTHELDDHVTALIEFTEEGSRIIYSVSKPHIVRNGHENPDLTPMTLHGGEHGDAEWVVSLHENDGDVIRSVAFDKTNRIHSCVASGEGYVGGPVPADKQYQLVSLKVPKEGGFLTIHESELTNNPDGDENHIVATTSSLALQTRNHGTYILSPDSLGTDAPEVKATIDHYLEENEPDTSTVISPSLILKAPQDLSGSAFTSADVPPHFGRVESFTKLVSAGPVESSFNIVLTGDGYDSTEVGHYKDLAQRLAFGIMAAEPFRSMSDEINIYSLATISEESGISKCSQCGDLKTFYGIEGHFDWGTGPSSATFLGTHFPEMIHLQIGKHIDWRAVGITIVIANCPGDGGSGLPGLGLSFVTASTTSDPNGVPKDFVHTALHEIGHGVGLLAEEYVSGFDDHGWVYPNLARASDIKNGTVPWKHLAHPDELNPDGTFKFQHHVDDPLKGRCSNSSDTNCVQFPCEPVIPGVESLSDTTLGLFWGCQNLEAGADANDRSFVKCGLMDTRGADFYRASPNCIMRSLDKPFCRVCQDALRTRVRAQKGFLR</sequence>
<dbReference type="InterPro" id="IPR024079">
    <property type="entry name" value="MetalloPept_cat_dom_sf"/>
</dbReference>
<dbReference type="EMBL" id="JABDJR010000125">
    <property type="protein sequence ID" value="NNF05771.1"/>
    <property type="molecule type" value="Genomic_DNA"/>
</dbReference>
<feature type="chain" id="PRO_5030949230" evidence="1">
    <location>
        <begin position="19"/>
        <end position="567"/>
    </location>
</feature>
<proteinExistence type="predicted"/>
<organism evidence="2 3">
    <name type="scientific">Eiseniibacteriota bacterium</name>
    <dbReference type="NCBI Taxonomy" id="2212470"/>
    <lineage>
        <taxon>Bacteria</taxon>
        <taxon>Candidatus Eiseniibacteriota</taxon>
    </lineage>
</organism>
<reference evidence="2 3" key="1">
    <citation type="submission" date="2020-03" db="EMBL/GenBank/DDBJ databases">
        <title>Metabolic flexibility allows generalist bacteria to become dominant in a frequently disturbed ecosystem.</title>
        <authorList>
            <person name="Chen Y.-J."/>
            <person name="Leung P.M."/>
            <person name="Bay S.K."/>
            <person name="Hugenholtz P."/>
            <person name="Kessler A.J."/>
            <person name="Shelley G."/>
            <person name="Waite D.W."/>
            <person name="Cook P.L."/>
            <person name="Greening C."/>
        </authorList>
    </citation>
    <scope>NUCLEOTIDE SEQUENCE [LARGE SCALE GENOMIC DNA]</scope>
    <source>
        <strain evidence="2">SS_bin_28</strain>
    </source>
</reference>
<dbReference type="InterPro" id="IPR019026">
    <property type="entry name" value="Peptidase_M64_IgA"/>
</dbReference>
<keyword evidence="1" id="KW-0732">Signal</keyword>
<dbReference type="GO" id="GO:0008237">
    <property type="term" value="F:metallopeptidase activity"/>
    <property type="evidence" value="ECO:0007669"/>
    <property type="project" value="InterPro"/>
</dbReference>